<evidence type="ECO:0000313" key="3">
    <source>
        <dbReference type="WBParaSite" id="PSAMB.scaffold44size97270.g1169.t1"/>
    </source>
</evidence>
<evidence type="ECO:0000313" key="2">
    <source>
        <dbReference type="Proteomes" id="UP000887566"/>
    </source>
</evidence>
<dbReference type="Pfam" id="PF04870">
    <property type="entry name" value="Moulting_cycle"/>
    <property type="match status" value="2"/>
</dbReference>
<dbReference type="PANTHER" id="PTHR21523:SF46">
    <property type="entry name" value="MLT-TEN (MLT-10) RELATED"/>
    <property type="match status" value="1"/>
</dbReference>
<reference evidence="3" key="1">
    <citation type="submission" date="2022-11" db="UniProtKB">
        <authorList>
            <consortium name="WormBaseParasite"/>
        </authorList>
    </citation>
    <scope>IDENTIFICATION</scope>
</reference>
<dbReference type="AlphaFoldDB" id="A0A914WK65"/>
<evidence type="ECO:0000256" key="1">
    <source>
        <dbReference type="SAM" id="SignalP"/>
    </source>
</evidence>
<feature type="signal peptide" evidence="1">
    <location>
        <begin position="1"/>
        <end position="25"/>
    </location>
</feature>
<dbReference type="PANTHER" id="PTHR21523">
    <property type="match status" value="1"/>
</dbReference>
<keyword evidence="1" id="KW-0732">Signal</keyword>
<accession>A0A914WK65</accession>
<protein>
    <submittedName>
        <fullName evidence="3">Uncharacterized protein</fullName>
    </submittedName>
</protein>
<dbReference type="WBParaSite" id="PSAMB.scaffold44size97270.g1169.t1">
    <property type="protein sequence ID" value="PSAMB.scaffold44size97270.g1169.t1"/>
    <property type="gene ID" value="PSAMB.scaffold44size97270.g1169"/>
</dbReference>
<name>A0A914WK65_9BILA</name>
<proteinExistence type="predicted"/>
<feature type="chain" id="PRO_5037087647" evidence="1">
    <location>
        <begin position="26"/>
        <end position="835"/>
    </location>
</feature>
<sequence length="835" mass="93299">MKLTAKASGSLLVCWVLLIIAETHGKMAEEEVLKLKWKQLNESKIDEELFKKMNNMHAHYYIGAVRGLLGAVGGEIYQRLPPVYKQELATCLNAIKDEHDLVAGAKCVSLAYELEDKAKQTWVGGFAMAKETEKSAGERPQQQVPIFKQADQNSVIIDSTIQRTLHPSPSRSLQADSGTNAPSIIKPISEVLFKSEYTTEPNFDNSTKATWRRKESKESLSRALKNGRNVANRSSKNMAEAWNARSLKLHRLATGKNTRYSPQKMNRVFEKKNIQRFWREDSVPWRRLRRSPHRLGNDDAGLLDVVKLSSMPNLMGNGASGILPAGNVASESPVVAVTKFLTQLVTGRSMKNTDGRGWKATSAKLNQLKKQMSVFNDINNPKSSEETYTQRRLYDIVTNSGNYHSKISKQQLEAHLRNEQEPLENVPLIKDALKLVEVLSTNNISQSARFLSPRIAPIMKPETKGVEHILSPSLFSFYRDDSPNNIASMPEILGAAGLNEHDQDTMMELAMELSGARAIIDKLFDNVDNPKDAVGLSSDILSAVGLMSDTWTQFGSSFDDRQKDQLGTKGYAFMDRKQIEMFYGRDGLYNYTNTDTSKLDVSHLTEEEMRNAMRLTIRKIAGELPLDENDEAAFQFSTSHHHRAKRTLTDVINQPIILTPFAFAPTILKNTILGPTILSPNIFSPFIINPQYFSPAILSPTIANPYILSPYLFGPFVLNPGVFVPFILSPYVLSPFILSPLVLTPFVLSPYVLSPNILNPYVLSPVILTPTVLSPDILSSTVLGGSILSPTVLSPAVLTEYYLGANVLSPTFLSRKKRNVHFKRRFERLKKMKLG</sequence>
<dbReference type="InterPro" id="IPR006954">
    <property type="entry name" value="Mlt-10-like"/>
</dbReference>
<dbReference type="Proteomes" id="UP000887566">
    <property type="component" value="Unplaced"/>
</dbReference>
<organism evidence="2 3">
    <name type="scientific">Plectus sambesii</name>
    <dbReference type="NCBI Taxonomy" id="2011161"/>
    <lineage>
        <taxon>Eukaryota</taxon>
        <taxon>Metazoa</taxon>
        <taxon>Ecdysozoa</taxon>
        <taxon>Nematoda</taxon>
        <taxon>Chromadorea</taxon>
        <taxon>Plectida</taxon>
        <taxon>Plectina</taxon>
        <taxon>Plectoidea</taxon>
        <taxon>Plectidae</taxon>
        <taxon>Plectus</taxon>
    </lineage>
</organism>
<keyword evidence="2" id="KW-1185">Reference proteome</keyword>